<dbReference type="OrthoDB" id="9814204at2"/>
<evidence type="ECO:0000313" key="3">
    <source>
        <dbReference type="Proteomes" id="UP000199657"/>
    </source>
</evidence>
<dbReference type="Proteomes" id="UP000199657">
    <property type="component" value="Unassembled WGS sequence"/>
</dbReference>
<name>A0A1H8PUB7_9GAMM</name>
<keyword evidence="3" id="KW-1185">Reference proteome</keyword>
<dbReference type="EMBL" id="FOEG01000001">
    <property type="protein sequence ID" value="SEO45540.1"/>
    <property type="molecule type" value="Genomic_DNA"/>
</dbReference>
<dbReference type="SUPFAM" id="SSF56601">
    <property type="entry name" value="beta-lactamase/transpeptidase-like"/>
    <property type="match status" value="1"/>
</dbReference>
<dbReference type="InterPro" id="IPR050789">
    <property type="entry name" value="Diverse_Enzym_Activities"/>
</dbReference>
<dbReference type="InterPro" id="IPR001466">
    <property type="entry name" value="Beta-lactam-related"/>
</dbReference>
<gene>
    <name evidence="2" type="ORF">SAMN04488052_101165</name>
</gene>
<proteinExistence type="predicted"/>
<protein>
    <submittedName>
        <fullName evidence="2">CubicO group peptidase, beta-lactamase class C family</fullName>
    </submittedName>
</protein>
<reference evidence="2 3" key="1">
    <citation type="submission" date="2016-10" db="EMBL/GenBank/DDBJ databases">
        <authorList>
            <person name="de Groot N.N."/>
        </authorList>
    </citation>
    <scope>NUCLEOTIDE SEQUENCE [LARGE SCALE GENOMIC DNA]</scope>
    <source>
        <strain evidence="2 3">CGMCC 1.6291</strain>
    </source>
</reference>
<evidence type="ECO:0000259" key="1">
    <source>
        <dbReference type="Pfam" id="PF00144"/>
    </source>
</evidence>
<dbReference type="AlphaFoldDB" id="A0A1H8PUB7"/>
<dbReference type="Pfam" id="PF00144">
    <property type="entry name" value="Beta-lactamase"/>
    <property type="match status" value="1"/>
</dbReference>
<feature type="domain" description="Beta-lactamase-related" evidence="1">
    <location>
        <begin position="144"/>
        <end position="430"/>
    </location>
</feature>
<dbReference type="PANTHER" id="PTHR43283:SF7">
    <property type="entry name" value="BETA-LACTAMASE-RELATED DOMAIN-CONTAINING PROTEIN"/>
    <property type="match status" value="1"/>
</dbReference>
<dbReference type="PANTHER" id="PTHR43283">
    <property type="entry name" value="BETA-LACTAMASE-RELATED"/>
    <property type="match status" value="1"/>
</dbReference>
<dbReference type="Gene3D" id="3.40.710.10">
    <property type="entry name" value="DD-peptidase/beta-lactamase superfamily"/>
    <property type="match status" value="1"/>
</dbReference>
<dbReference type="RefSeq" id="WP_091639095.1">
    <property type="nucleotide sequence ID" value="NZ_FOEG01000001.1"/>
</dbReference>
<accession>A0A1H8PUB7</accession>
<organism evidence="2 3">
    <name type="scientific">Aquisalimonas asiatica</name>
    <dbReference type="NCBI Taxonomy" id="406100"/>
    <lineage>
        <taxon>Bacteria</taxon>
        <taxon>Pseudomonadati</taxon>
        <taxon>Pseudomonadota</taxon>
        <taxon>Gammaproteobacteria</taxon>
        <taxon>Chromatiales</taxon>
        <taxon>Ectothiorhodospiraceae</taxon>
        <taxon>Aquisalimonas</taxon>
    </lineage>
</organism>
<dbReference type="InterPro" id="IPR012338">
    <property type="entry name" value="Beta-lactam/transpept-like"/>
</dbReference>
<evidence type="ECO:0000313" key="2">
    <source>
        <dbReference type="EMBL" id="SEO45540.1"/>
    </source>
</evidence>
<sequence length="455" mass="48893">MNRPAPLLSGVLLLLGLLALSVLWWGPIARDFAAAGTGYGAKQLCSGVFVSGRDPLQVLDKDLGDLPAVISAHANPETGTVTASLGPLTRKAYYRDGLGCTLAAGGTAPSPMPVTATDDGDTPATLPAVDHNAPRRLALGPMVEAAFSEPLRDQQRGTRALVIVHQGQIVAERYAPGFDADMPLPGWSMAKSVTNALTGILVRDGYISLDDTLPEWRDADDGRASITVRHLLQMTSGLAFEEDYADPLGDPIRMLFNEPDAAAFVRSKGLDAEPGMEWEYTSGTTNLLMAVLRGAIDDDTAWAGFPREALFQPLGMDSAVLEPDASGTFVGSSFMLATARDWARFGQLYLQDGKWNGERLLPEDWVAFTREPAPDADKGGYGAHFWLNRGDPDTGERPWPELPADTYAASGYQGQEVVIVPSADLVVVRLGLSRPREAWDREWFVSGVLDLLGGE</sequence>
<dbReference type="STRING" id="406100.SAMN04488052_101165"/>